<reference evidence="5" key="1">
    <citation type="submission" date="2019-06" db="EMBL/GenBank/DDBJ databases">
        <authorList>
            <person name="Zheng W."/>
        </authorList>
    </citation>
    <scope>NUCLEOTIDE SEQUENCE</scope>
    <source>
        <strain evidence="5">QDHG01</strain>
    </source>
</reference>
<protein>
    <recommendedName>
        <fullName evidence="4">MPN domain-containing protein</fullName>
    </recommendedName>
</protein>
<dbReference type="Gene3D" id="3.40.140.10">
    <property type="entry name" value="Cytidine Deaminase, domain 2"/>
    <property type="match status" value="1"/>
</dbReference>
<name>A0A8J8SXI2_HALGN</name>
<dbReference type="Proteomes" id="UP000785679">
    <property type="component" value="Unassembled WGS sequence"/>
</dbReference>
<dbReference type="GO" id="GO:0008237">
    <property type="term" value="F:metallopeptidase activity"/>
    <property type="evidence" value="ECO:0007669"/>
    <property type="project" value="InterPro"/>
</dbReference>
<comment type="caution">
    <text evidence="5">The sequence shown here is derived from an EMBL/GenBank/DDBJ whole genome shotgun (WGS) entry which is preliminary data.</text>
</comment>
<dbReference type="InterPro" id="IPR024969">
    <property type="entry name" value="EIF3F/CSN6-like_C"/>
</dbReference>
<dbReference type="GO" id="GO:0005838">
    <property type="term" value="C:proteasome regulatory particle"/>
    <property type="evidence" value="ECO:0007669"/>
    <property type="project" value="InterPro"/>
</dbReference>
<comment type="similarity">
    <text evidence="1">Belongs to the peptidase M67A family.</text>
</comment>
<proteinExistence type="inferred from homology"/>
<sequence length="336" mass="38438">MVDALIEQVRASPPKMIVVHPTVLLSVVDHYNRIAKDTKKRVVGVLLGEYGHDGLLDVTNCYAVPFDEDLQEPNVWFFDHIYHETMFGMMRKIHSKERIVGWYSSGPAIKKADIDINEILRKYNTAPVFVLIKVHEAAAPGIPTEAYCTREEVDDNGNLMRQFVHIPSSIGASEAEEVGVEHLLRDIKDASQGQLSKQVGDKIQALKSLTERLKEMRIYLQNVLSGKFRYNHSIIHNFQDIFNLLPNLKVEQTVKNFSVKTNDYMHVIYVSNLIRAVISLHNLINNKIQTKEIEIENAKREEEARKKKEEESRKKVEEALKKAEAEDDGKAKEPPQ</sequence>
<keyword evidence="2" id="KW-0647">Proteasome</keyword>
<keyword evidence="6" id="KW-1185">Reference proteome</keyword>
<evidence type="ECO:0000259" key="4">
    <source>
        <dbReference type="PROSITE" id="PS50249"/>
    </source>
</evidence>
<evidence type="ECO:0000256" key="2">
    <source>
        <dbReference type="ARBA" id="ARBA00022942"/>
    </source>
</evidence>
<dbReference type="PROSITE" id="PS50249">
    <property type="entry name" value="MPN"/>
    <property type="match status" value="1"/>
</dbReference>
<evidence type="ECO:0000313" key="6">
    <source>
        <dbReference type="Proteomes" id="UP000785679"/>
    </source>
</evidence>
<dbReference type="Pfam" id="PF13012">
    <property type="entry name" value="MitMem_reg"/>
    <property type="match status" value="1"/>
</dbReference>
<dbReference type="CDD" id="cd08062">
    <property type="entry name" value="MPN_RPN7_8"/>
    <property type="match status" value="1"/>
</dbReference>
<feature type="domain" description="MPN" evidence="4">
    <location>
        <begin position="17"/>
        <end position="153"/>
    </location>
</feature>
<dbReference type="PANTHER" id="PTHR10540">
    <property type="entry name" value="EUKARYOTIC TRANSLATION INITIATION FACTOR 3 SUBUNIT F-RELATED"/>
    <property type="match status" value="1"/>
</dbReference>
<dbReference type="GO" id="GO:0043161">
    <property type="term" value="P:proteasome-mediated ubiquitin-dependent protein catabolic process"/>
    <property type="evidence" value="ECO:0007669"/>
    <property type="project" value="TreeGrafter"/>
</dbReference>
<accession>A0A8J8SXI2</accession>
<organism evidence="5 6">
    <name type="scientific">Halteria grandinella</name>
    <dbReference type="NCBI Taxonomy" id="5974"/>
    <lineage>
        <taxon>Eukaryota</taxon>
        <taxon>Sar</taxon>
        <taxon>Alveolata</taxon>
        <taxon>Ciliophora</taxon>
        <taxon>Intramacronucleata</taxon>
        <taxon>Spirotrichea</taxon>
        <taxon>Stichotrichia</taxon>
        <taxon>Sporadotrichida</taxon>
        <taxon>Halteriidae</taxon>
        <taxon>Halteria</taxon>
    </lineage>
</organism>
<dbReference type="EMBL" id="RRYP01017840">
    <property type="protein sequence ID" value="TNV73923.1"/>
    <property type="molecule type" value="Genomic_DNA"/>
</dbReference>
<dbReference type="Pfam" id="PF01398">
    <property type="entry name" value="JAB"/>
    <property type="match status" value="1"/>
</dbReference>
<dbReference type="AlphaFoldDB" id="A0A8J8SXI2"/>
<dbReference type="InterPro" id="IPR037518">
    <property type="entry name" value="MPN"/>
</dbReference>
<dbReference type="OrthoDB" id="10256771at2759"/>
<feature type="region of interest" description="Disordered" evidence="3">
    <location>
        <begin position="297"/>
        <end position="336"/>
    </location>
</feature>
<dbReference type="InterPro" id="IPR033858">
    <property type="entry name" value="MPN_RPN7_8"/>
</dbReference>
<dbReference type="InterPro" id="IPR000555">
    <property type="entry name" value="JAMM/MPN+_dom"/>
</dbReference>
<dbReference type="SMART" id="SM00232">
    <property type="entry name" value="JAB_MPN"/>
    <property type="match status" value="1"/>
</dbReference>
<evidence type="ECO:0000256" key="1">
    <source>
        <dbReference type="ARBA" id="ARBA00008568"/>
    </source>
</evidence>
<evidence type="ECO:0000313" key="5">
    <source>
        <dbReference type="EMBL" id="TNV73923.1"/>
    </source>
</evidence>
<evidence type="ECO:0000256" key="3">
    <source>
        <dbReference type="SAM" id="MobiDB-lite"/>
    </source>
</evidence>
<gene>
    <name evidence="5" type="ORF">FGO68_gene16995</name>
</gene>
<dbReference type="PANTHER" id="PTHR10540:SF7">
    <property type="entry name" value="26S PROTEASOME NON-ATPASE REGULATORY SUBUNIT 7"/>
    <property type="match status" value="1"/>
</dbReference>